<reference evidence="2 3" key="1">
    <citation type="submission" date="2018-02" db="EMBL/GenBank/DDBJ databases">
        <title>Bacteriophage NCPPB3778 and a type I-E CRISPR drive the evolution of the US Biological Select Agent, Rathayibacter toxicus.</title>
        <authorList>
            <person name="Davis E.W.II."/>
            <person name="Tabima J.F."/>
            <person name="Weisberg A.J."/>
            <person name="Lopes L.D."/>
            <person name="Wiseman M.S."/>
            <person name="Wiseman M.S."/>
            <person name="Pupko T."/>
            <person name="Belcher M.S."/>
            <person name="Sechler A.J."/>
            <person name="Tancos M.A."/>
            <person name="Schroeder B.K."/>
            <person name="Murray T.D."/>
            <person name="Luster D.G."/>
            <person name="Schneider W.L."/>
            <person name="Rogers E."/>
            <person name="Andreote F.D."/>
            <person name="Grunwald N.J."/>
            <person name="Putnam M.L."/>
            <person name="Chang J.H."/>
        </authorList>
    </citation>
    <scope>NUCLEOTIDE SEQUENCE [LARGE SCALE GENOMIC DNA]</scope>
    <source>
        <strain evidence="2 3">AY1B3</strain>
    </source>
</reference>
<evidence type="ECO:0000313" key="3">
    <source>
        <dbReference type="Proteomes" id="UP000239241"/>
    </source>
</evidence>
<accession>A0A2S5VLV5</accession>
<sequence length="130" mass="13867">MSSPAMSHETVDAAEDRLLDAMRASDVDALGQLLAPELIFTTPEGSIISRDEDLGAHSSGTTKFESIAEISRSTLAFAGGAQTRSVVDVVVIDHGKRIEARLQYVRSWQRIAGRWMVVSGSATLAPAPNA</sequence>
<dbReference type="InterPro" id="IPR027843">
    <property type="entry name" value="DUF4440"/>
</dbReference>
<dbReference type="SUPFAM" id="SSF54427">
    <property type="entry name" value="NTF2-like"/>
    <property type="match status" value="1"/>
</dbReference>
<dbReference type="AlphaFoldDB" id="A0A2S5VLV5"/>
<dbReference type="Proteomes" id="UP000239241">
    <property type="component" value="Unassembled WGS sequence"/>
</dbReference>
<dbReference type="Gene3D" id="3.10.450.50">
    <property type="match status" value="1"/>
</dbReference>
<evidence type="ECO:0000313" key="2">
    <source>
        <dbReference type="EMBL" id="PPF63902.1"/>
    </source>
</evidence>
<protein>
    <recommendedName>
        <fullName evidence="1">DUF4440 domain-containing protein</fullName>
    </recommendedName>
</protein>
<dbReference type="Pfam" id="PF14534">
    <property type="entry name" value="DUF4440"/>
    <property type="match status" value="1"/>
</dbReference>
<evidence type="ECO:0000259" key="1">
    <source>
        <dbReference type="Pfam" id="PF14534"/>
    </source>
</evidence>
<feature type="domain" description="DUF4440" evidence="1">
    <location>
        <begin position="12"/>
        <end position="117"/>
    </location>
</feature>
<proteinExistence type="predicted"/>
<gene>
    <name evidence="2" type="ORF">C5E16_14920</name>
</gene>
<dbReference type="EMBL" id="PSXY01000039">
    <property type="protein sequence ID" value="PPF63902.1"/>
    <property type="molecule type" value="Genomic_DNA"/>
</dbReference>
<organism evidence="2 3">
    <name type="scientific">Clavibacter michiganensis</name>
    <dbReference type="NCBI Taxonomy" id="28447"/>
    <lineage>
        <taxon>Bacteria</taxon>
        <taxon>Bacillati</taxon>
        <taxon>Actinomycetota</taxon>
        <taxon>Actinomycetes</taxon>
        <taxon>Micrococcales</taxon>
        <taxon>Microbacteriaceae</taxon>
        <taxon>Clavibacter</taxon>
    </lineage>
</organism>
<dbReference type="InterPro" id="IPR032710">
    <property type="entry name" value="NTF2-like_dom_sf"/>
</dbReference>
<name>A0A2S5VLV5_9MICO</name>
<comment type="caution">
    <text evidence="2">The sequence shown here is derived from an EMBL/GenBank/DDBJ whole genome shotgun (WGS) entry which is preliminary data.</text>
</comment>